<keyword evidence="3" id="KW-1185">Reference proteome</keyword>
<feature type="signal peptide" evidence="1">
    <location>
        <begin position="1"/>
        <end position="19"/>
    </location>
</feature>
<dbReference type="AlphaFoldDB" id="A0A290Q2Q5"/>
<organism evidence="2 3">
    <name type="scientific">Nibricoccus aquaticus</name>
    <dbReference type="NCBI Taxonomy" id="2576891"/>
    <lineage>
        <taxon>Bacteria</taxon>
        <taxon>Pseudomonadati</taxon>
        <taxon>Verrucomicrobiota</taxon>
        <taxon>Opitutia</taxon>
        <taxon>Opitutales</taxon>
        <taxon>Opitutaceae</taxon>
        <taxon>Nibricoccus</taxon>
    </lineage>
</organism>
<name>A0A290Q2Q5_9BACT</name>
<evidence type="ECO:0008006" key="4">
    <source>
        <dbReference type="Google" id="ProtNLM"/>
    </source>
</evidence>
<accession>A0A290Q2Q5</accession>
<dbReference type="RefSeq" id="WP_096054574.1">
    <property type="nucleotide sequence ID" value="NZ_CP023344.1"/>
</dbReference>
<dbReference type="KEGG" id="vbh:CMV30_02600"/>
<proteinExistence type="predicted"/>
<dbReference type="EMBL" id="CP023344">
    <property type="protein sequence ID" value="ATC62939.1"/>
    <property type="molecule type" value="Genomic_DNA"/>
</dbReference>
<dbReference type="OrthoDB" id="193218at2"/>
<protein>
    <recommendedName>
        <fullName evidence="4">Dicarboxylate transport domain-containing protein</fullName>
    </recommendedName>
</protein>
<gene>
    <name evidence="2" type="ORF">CMV30_02600</name>
</gene>
<evidence type="ECO:0000313" key="3">
    <source>
        <dbReference type="Proteomes" id="UP000217265"/>
    </source>
</evidence>
<sequence length="406" mass="43136">MRFLFAVLALSLPSATGEAALPRLAYFGTLHGEISVPTLPALKWQLAATNPANAPQSATFTLTGDGLTLRASISANESTGVVSWHIEEGNLELGPWLSASVARYAPSLGTMTATGHLTLTGSGTLDGLKPSGRITLTCTDATVHNESGGWKLEGIQLAGDFALTPERALESAQPFELRVQTISTSRLGARAFLMRGRLIEKTNVAVETAEVEIAGGKIDAAAPFTASLTPFEIFARVRVARIGLQDFAQLIPSGLADARGRLDGELRVGWKESTGLQLGIGHLSLDEVEPTILRLAPSPGLLTSSIPARFTFLPGKIGQWLSLRNDGYYDLREIELGNTQLRVDTLRMSITPDGDSQGRSAHVEIEATPLPPDGAVPKVNFTVNVAGPLAALLQLGMTQEFSTELH</sequence>
<evidence type="ECO:0000256" key="1">
    <source>
        <dbReference type="SAM" id="SignalP"/>
    </source>
</evidence>
<dbReference type="Proteomes" id="UP000217265">
    <property type="component" value="Chromosome"/>
</dbReference>
<evidence type="ECO:0000313" key="2">
    <source>
        <dbReference type="EMBL" id="ATC62939.1"/>
    </source>
</evidence>
<keyword evidence="1" id="KW-0732">Signal</keyword>
<reference evidence="2 3" key="1">
    <citation type="submission" date="2017-09" db="EMBL/GenBank/DDBJ databases">
        <title>Complete genome sequence of Verrucomicrobial strain HZ-65, isolated from freshwater.</title>
        <authorList>
            <person name="Choi A."/>
        </authorList>
    </citation>
    <scope>NUCLEOTIDE SEQUENCE [LARGE SCALE GENOMIC DNA]</scope>
    <source>
        <strain evidence="2 3">HZ-65</strain>
    </source>
</reference>
<feature type="chain" id="PRO_5013262169" description="Dicarboxylate transport domain-containing protein" evidence="1">
    <location>
        <begin position="20"/>
        <end position="406"/>
    </location>
</feature>